<evidence type="ECO:0000313" key="1">
    <source>
        <dbReference type="EMBL" id="SDH72107.1"/>
    </source>
</evidence>
<sequence length="137" mass="16190">MRTQERHAHIVTGKHLNLYENCDELIRLVKLLELSPLHTITSQTFIERFRLLVNAADTYFLREEEMLGVTTLPNSVKQRYLASHRKIRDIFYNIHIDSLKGRNQTAIEIYDQIGAEMERHLSELSTDLKSHMQSFRH</sequence>
<dbReference type="Proteomes" id="UP000198607">
    <property type="component" value="Unassembled WGS sequence"/>
</dbReference>
<protein>
    <recommendedName>
        <fullName evidence="3">Hemerythrin-like domain-containing protein</fullName>
    </recommendedName>
</protein>
<evidence type="ECO:0000313" key="2">
    <source>
        <dbReference type="Proteomes" id="UP000198607"/>
    </source>
</evidence>
<reference evidence="1 2" key="1">
    <citation type="submission" date="2016-10" db="EMBL/GenBank/DDBJ databases">
        <authorList>
            <person name="de Groot N.N."/>
        </authorList>
    </citation>
    <scope>NUCLEOTIDE SEQUENCE [LARGE SCALE GENOMIC DNA]</scope>
    <source>
        <strain evidence="1 2">DSM 5885</strain>
    </source>
</reference>
<organism evidence="1 2">
    <name type="scientific">Propionivibrio dicarboxylicus</name>
    <dbReference type="NCBI Taxonomy" id="83767"/>
    <lineage>
        <taxon>Bacteria</taxon>
        <taxon>Pseudomonadati</taxon>
        <taxon>Pseudomonadota</taxon>
        <taxon>Betaproteobacteria</taxon>
        <taxon>Rhodocyclales</taxon>
        <taxon>Rhodocyclaceae</taxon>
        <taxon>Propionivibrio</taxon>
    </lineage>
</organism>
<dbReference type="EMBL" id="FNCY01000008">
    <property type="protein sequence ID" value="SDH72107.1"/>
    <property type="molecule type" value="Genomic_DNA"/>
</dbReference>
<dbReference type="AlphaFoldDB" id="A0A1G8EQJ5"/>
<evidence type="ECO:0008006" key="3">
    <source>
        <dbReference type="Google" id="ProtNLM"/>
    </source>
</evidence>
<keyword evidence="2" id="KW-1185">Reference proteome</keyword>
<accession>A0A1G8EQJ5</accession>
<dbReference type="RefSeq" id="WP_091937470.1">
    <property type="nucleotide sequence ID" value="NZ_FNCY01000008.1"/>
</dbReference>
<proteinExistence type="predicted"/>
<name>A0A1G8EQJ5_9RHOO</name>
<dbReference type="STRING" id="83767.SAMN05660652_02161"/>
<gene>
    <name evidence="1" type="ORF">SAMN05660652_02161</name>
</gene>